<feature type="transmembrane region" description="Helical" evidence="19">
    <location>
        <begin position="171"/>
        <end position="193"/>
    </location>
</feature>
<evidence type="ECO:0000256" key="8">
    <source>
        <dbReference type="ARBA" id="ARBA00022475"/>
    </source>
</evidence>
<evidence type="ECO:0000256" key="3">
    <source>
        <dbReference type="ARBA" id="ARBA00005119"/>
    </source>
</evidence>
<evidence type="ECO:0000313" key="20">
    <source>
        <dbReference type="EMBL" id="OPJ61803.1"/>
    </source>
</evidence>
<feature type="transmembrane region" description="Helical" evidence="19">
    <location>
        <begin position="6"/>
        <end position="39"/>
    </location>
</feature>
<keyword evidence="21" id="KW-1185">Reference proteome</keyword>
<keyword evidence="9" id="KW-0444">Lipid biosynthesis</keyword>
<dbReference type="GO" id="GO:0016024">
    <property type="term" value="P:CDP-diacylglycerol biosynthetic process"/>
    <property type="evidence" value="ECO:0007669"/>
    <property type="project" value="UniProtKB-UniPathway"/>
</dbReference>
<keyword evidence="10 18" id="KW-0808">Transferase</keyword>
<dbReference type="InterPro" id="IPR000374">
    <property type="entry name" value="PC_trans"/>
</dbReference>
<feature type="transmembrane region" description="Helical" evidence="19">
    <location>
        <begin position="51"/>
        <end position="69"/>
    </location>
</feature>
<evidence type="ECO:0000256" key="4">
    <source>
        <dbReference type="ARBA" id="ARBA00005189"/>
    </source>
</evidence>
<sequence>MNNRYIGALIISPLIVFVFLGGWFLQALCLLLSIIGIYEFFKVAKNKGYKPVNSAAFIFIVVYYLLFIKYRNTEFLSPMIIIATLLLLCLPIIKSKYNYTDVAITILGLIYVPIFFSFIASVNLKEHGNILVWLVFLTSWGCDTFAYYIGKNFGKRKLSPKISPNKTLEGSIGGCIGSALLTVIFGAVIQANITYIMPLYHYAILGLIASFLSEFGDLVASSMKRYAGIKDFSNLIPGHGGILDRFDSILYSSVTIYYYLTFIVKL</sequence>
<keyword evidence="16" id="KW-0594">Phospholipid biosynthesis</keyword>
<dbReference type="GO" id="GO:0005886">
    <property type="term" value="C:plasma membrane"/>
    <property type="evidence" value="ECO:0007669"/>
    <property type="project" value="UniProtKB-SubCell"/>
</dbReference>
<gene>
    <name evidence="20" type="primary">cdsA</name>
    <name evidence="20" type="ORF">CLORY_21090</name>
</gene>
<comment type="catalytic activity">
    <reaction evidence="1 18">
        <text>a 1,2-diacyl-sn-glycero-3-phosphate + CTP + H(+) = a CDP-1,2-diacyl-sn-glycerol + diphosphate</text>
        <dbReference type="Rhea" id="RHEA:16229"/>
        <dbReference type="ChEBI" id="CHEBI:15378"/>
        <dbReference type="ChEBI" id="CHEBI:33019"/>
        <dbReference type="ChEBI" id="CHEBI:37563"/>
        <dbReference type="ChEBI" id="CHEBI:58332"/>
        <dbReference type="ChEBI" id="CHEBI:58608"/>
        <dbReference type="EC" id="2.7.7.41"/>
    </reaction>
</comment>
<dbReference type="PANTHER" id="PTHR46382">
    <property type="entry name" value="PHOSPHATIDATE CYTIDYLYLTRANSFERASE"/>
    <property type="match status" value="1"/>
</dbReference>
<dbReference type="PROSITE" id="PS01315">
    <property type="entry name" value="CDS"/>
    <property type="match status" value="1"/>
</dbReference>
<keyword evidence="13 19" id="KW-1133">Transmembrane helix</keyword>
<protein>
    <recommendedName>
        <fullName evidence="7 18">Phosphatidate cytidylyltransferase</fullName>
        <ecNumber evidence="6 18">2.7.7.41</ecNumber>
    </recommendedName>
</protein>
<feature type="transmembrane region" description="Helical" evidence="19">
    <location>
        <begin position="199"/>
        <end position="220"/>
    </location>
</feature>
<comment type="subcellular location">
    <subcellularLocation>
        <location evidence="2">Cell membrane</location>
        <topology evidence="2">Multi-pass membrane protein</topology>
    </subcellularLocation>
</comment>
<evidence type="ECO:0000256" key="6">
    <source>
        <dbReference type="ARBA" id="ARBA00012487"/>
    </source>
</evidence>
<evidence type="ECO:0000313" key="21">
    <source>
        <dbReference type="Proteomes" id="UP000190080"/>
    </source>
</evidence>
<dbReference type="OrthoDB" id="9799199at2"/>
<accession>A0A1V4IPG6</accession>
<feature type="transmembrane region" description="Helical" evidence="19">
    <location>
        <begin position="75"/>
        <end position="93"/>
    </location>
</feature>
<dbReference type="Pfam" id="PF01148">
    <property type="entry name" value="CTP_transf_1"/>
    <property type="match status" value="1"/>
</dbReference>
<keyword evidence="17" id="KW-1208">Phospholipid metabolism</keyword>
<dbReference type="UniPathway" id="UPA00557">
    <property type="reaction ID" value="UER00614"/>
</dbReference>
<comment type="pathway">
    <text evidence="3 18">Phospholipid metabolism; CDP-diacylglycerol biosynthesis; CDP-diacylglycerol from sn-glycerol 3-phosphate: step 3/3.</text>
</comment>
<dbReference type="RefSeq" id="WP_079424052.1">
    <property type="nucleotide sequence ID" value="NZ_MZGV01000019.1"/>
</dbReference>
<evidence type="ECO:0000256" key="10">
    <source>
        <dbReference type="ARBA" id="ARBA00022679"/>
    </source>
</evidence>
<dbReference type="EMBL" id="MZGV01000019">
    <property type="protein sequence ID" value="OPJ61803.1"/>
    <property type="molecule type" value="Genomic_DNA"/>
</dbReference>
<organism evidence="20 21">
    <name type="scientific">Clostridium oryzae</name>
    <dbReference type="NCBI Taxonomy" id="1450648"/>
    <lineage>
        <taxon>Bacteria</taxon>
        <taxon>Bacillati</taxon>
        <taxon>Bacillota</taxon>
        <taxon>Clostridia</taxon>
        <taxon>Eubacteriales</taxon>
        <taxon>Clostridiaceae</taxon>
        <taxon>Clostridium</taxon>
    </lineage>
</organism>
<evidence type="ECO:0000256" key="16">
    <source>
        <dbReference type="ARBA" id="ARBA00023209"/>
    </source>
</evidence>
<dbReference type="PANTHER" id="PTHR46382:SF1">
    <property type="entry name" value="PHOSPHATIDATE CYTIDYLYLTRANSFERASE"/>
    <property type="match status" value="1"/>
</dbReference>
<dbReference type="Proteomes" id="UP000190080">
    <property type="component" value="Unassembled WGS sequence"/>
</dbReference>
<evidence type="ECO:0000256" key="13">
    <source>
        <dbReference type="ARBA" id="ARBA00022989"/>
    </source>
</evidence>
<evidence type="ECO:0000256" key="14">
    <source>
        <dbReference type="ARBA" id="ARBA00023098"/>
    </source>
</evidence>
<keyword evidence="11 18" id="KW-0812">Transmembrane</keyword>
<evidence type="ECO:0000256" key="12">
    <source>
        <dbReference type="ARBA" id="ARBA00022695"/>
    </source>
</evidence>
<feature type="transmembrane region" description="Helical" evidence="19">
    <location>
        <begin position="102"/>
        <end position="124"/>
    </location>
</feature>
<evidence type="ECO:0000256" key="1">
    <source>
        <dbReference type="ARBA" id="ARBA00001698"/>
    </source>
</evidence>
<keyword evidence="14" id="KW-0443">Lipid metabolism</keyword>
<keyword evidence="8" id="KW-1003">Cell membrane</keyword>
<proteinExistence type="inferred from homology"/>
<comment type="similarity">
    <text evidence="5 18">Belongs to the CDS family.</text>
</comment>
<comment type="caution">
    <text evidence="20">The sequence shown here is derived from an EMBL/GenBank/DDBJ whole genome shotgun (WGS) entry which is preliminary data.</text>
</comment>
<name>A0A1V4IPG6_9CLOT</name>
<evidence type="ECO:0000256" key="2">
    <source>
        <dbReference type="ARBA" id="ARBA00004651"/>
    </source>
</evidence>
<comment type="pathway">
    <text evidence="4">Lipid metabolism.</text>
</comment>
<keyword evidence="15 19" id="KW-0472">Membrane</keyword>
<evidence type="ECO:0000256" key="7">
    <source>
        <dbReference type="ARBA" id="ARBA00019373"/>
    </source>
</evidence>
<dbReference type="STRING" id="1450648.CLORY_21090"/>
<evidence type="ECO:0000256" key="11">
    <source>
        <dbReference type="ARBA" id="ARBA00022692"/>
    </source>
</evidence>
<evidence type="ECO:0000256" key="15">
    <source>
        <dbReference type="ARBA" id="ARBA00023136"/>
    </source>
</evidence>
<keyword evidence="12 18" id="KW-0548">Nucleotidyltransferase</keyword>
<evidence type="ECO:0000256" key="5">
    <source>
        <dbReference type="ARBA" id="ARBA00010185"/>
    </source>
</evidence>
<dbReference type="AlphaFoldDB" id="A0A1V4IPG6"/>
<evidence type="ECO:0000256" key="19">
    <source>
        <dbReference type="SAM" id="Phobius"/>
    </source>
</evidence>
<evidence type="ECO:0000256" key="18">
    <source>
        <dbReference type="RuleBase" id="RU003938"/>
    </source>
</evidence>
<evidence type="ECO:0000256" key="17">
    <source>
        <dbReference type="ARBA" id="ARBA00023264"/>
    </source>
</evidence>
<reference evidence="20 21" key="1">
    <citation type="submission" date="2017-03" db="EMBL/GenBank/DDBJ databases">
        <title>Genome sequence of Clostridium oryzae DSM 28571.</title>
        <authorList>
            <person name="Poehlein A."/>
            <person name="Daniel R."/>
        </authorList>
    </citation>
    <scope>NUCLEOTIDE SEQUENCE [LARGE SCALE GENOMIC DNA]</scope>
    <source>
        <strain evidence="20 21">DSM 28571</strain>
    </source>
</reference>
<evidence type="ECO:0000256" key="9">
    <source>
        <dbReference type="ARBA" id="ARBA00022516"/>
    </source>
</evidence>
<feature type="transmembrane region" description="Helical" evidence="19">
    <location>
        <begin position="130"/>
        <end position="150"/>
    </location>
</feature>
<dbReference type="EC" id="2.7.7.41" evidence="6 18"/>
<dbReference type="GO" id="GO:0004605">
    <property type="term" value="F:phosphatidate cytidylyltransferase activity"/>
    <property type="evidence" value="ECO:0007669"/>
    <property type="project" value="UniProtKB-EC"/>
</dbReference>